<gene>
    <name evidence="1" type="primary">LAS1L</name>
    <name evidence="1" type="ORF">FOZ61_000994</name>
</gene>
<dbReference type="GO" id="GO:0004519">
    <property type="term" value="F:endonuclease activity"/>
    <property type="evidence" value="ECO:0007669"/>
    <property type="project" value="InterPro"/>
</dbReference>
<dbReference type="GO" id="GO:0000460">
    <property type="term" value="P:maturation of 5.8S rRNA"/>
    <property type="evidence" value="ECO:0007669"/>
    <property type="project" value="TreeGrafter"/>
</dbReference>
<evidence type="ECO:0000313" key="1">
    <source>
        <dbReference type="EMBL" id="KAF4664266.1"/>
    </source>
</evidence>
<dbReference type="EMBL" id="JABAHT010000121">
    <property type="protein sequence ID" value="KAF4664266.1"/>
    <property type="molecule type" value="Genomic_DNA"/>
</dbReference>
<organism evidence="1 2">
    <name type="scientific">Perkinsus olseni</name>
    <name type="common">Perkinsus atlanticus</name>
    <dbReference type="NCBI Taxonomy" id="32597"/>
    <lineage>
        <taxon>Eukaryota</taxon>
        <taxon>Sar</taxon>
        <taxon>Alveolata</taxon>
        <taxon>Perkinsozoa</taxon>
        <taxon>Perkinsea</taxon>
        <taxon>Perkinsida</taxon>
        <taxon>Perkinsidae</taxon>
        <taxon>Perkinsus</taxon>
    </lineage>
</organism>
<dbReference type="Pfam" id="PF04031">
    <property type="entry name" value="Las1"/>
    <property type="match status" value="1"/>
</dbReference>
<dbReference type="PANTHER" id="PTHR15002">
    <property type="entry name" value="RIBOSOMAL BIOGENESIS PROTEIN LAS1L"/>
    <property type="match status" value="1"/>
</dbReference>
<reference evidence="1 2" key="1">
    <citation type="submission" date="2020-04" db="EMBL/GenBank/DDBJ databases">
        <title>Perkinsus olseni comparative genomics.</title>
        <authorList>
            <person name="Bogema D.R."/>
        </authorList>
    </citation>
    <scope>NUCLEOTIDE SEQUENCE [LARGE SCALE GENOMIC DNA]</scope>
    <source>
        <strain evidence="1">ATCC PRA-179</strain>
    </source>
</reference>
<dbReference type="Proteomes" id="UP000570595">
    <property type="component" value="Unassembled WGS sequence"/>
</dbReference>
<accession>A0A7J6LYN0</accession>
<dbReference type="InterPro" id="IPR007174">
    <property type="entry name" value="Las1"/>
</dbReference>
<dbReference type="OrthoDB" id="10263222at2759"/>
<name>A0A7J6LYN0_PEROL</name>
<dbReference type="GO" id="GO:0000470">
    <property type="term" value="P:maturation of LSU-rRNA"/>
    <property type="evidence" value="ECO:0007669"/>
    <property type="project" value="TreeGrafter"/>
</dbReference>
<dbReference type="AlphaFoldDB" id="A0A7J6LYN0"/>
<protein>
    <submittedName>
        <fullName evidence="1">LAS1-like</fullName>
    </submittedName>
</protein>
<dbReference type="GO" id="GO:0090730">
    <property type="term" value="C:Las1 complex"/>
    <property type="evidence" value="ECO:0007669"/>
    <property type="project" value="InterPro"/>
</dbReference>
<comment type="caution">
    <text evidence="1">The sequence shown here is derived from an EMBL/GenBank/DDBJ whole genome shotgun (WGS) entry which is preliminary data.</text>
</comment>
<proteinExistence type="predicted"/>
<sequence length="361" mass="39664">MASAGTGLPGKTLPWADWHEWLRCYQGLSGQSVKEKLEAVSLVDLWRIRGRVPVAVDITGMVLQIMCHDPYFNPETTAQVSLDELQQLYSLAVIRLCNGVIDTEQKGLVAQSQDSIARRIGFPTWLVELRHEATHGSTLPTIHVLRMAAESILRYLDKNYWSRQYAQLDAHAVFAVTQPDADYGDVRLPRGSSEDQCVLLRKKLAALGHGVGVTEAVKYFTSSLSKVASTDDIREMLLNVTQNVTPATERGASVVDVLAGALEFLEVKRPGLGRGLARSLLERGDDTAEGKRSMQWFEALSRRSAMSGAKKVCFEMTSKNPSLIDCLGDPRLTAAFNSNERPPDAKILAEIEEVALGLGCP</sequence>
<dbReference type="PANTHER" id="PTHR15002:SF0">
    <property type="entry name" value="RIBOSOMAL BIOGENESIS PROTEIN LAS1L"/>
    <property type="match status" value="1"/>
</dbReference>
<dbReference type="GO" id="GO:0030687">
    <property type="term" value="C:preribosome, large subunit precursor"/>
    <property type="evidence" value="ECO:0007669"/>
    <property type="project" value="TreeGrafter"/>
</dbReference>
<evidence type="ECO:0000313" key="2">
    <source>
        <dbReference type="Proteomes" id="UP000570595"/>
    </source>
</evidence>